<gene>
    <name evidence="1" type="ORF">GZ78_21245</name>
</gene>
<reference evidence="1 2" key="1">
    <citation type="submission" date="2014-06" db="EMBL/GenBank/DDBJ databases">
        <title>Whole Genome Sequences of Three Symbiotic Endozoicomonas Bacteria.</title>
        <authorList>
            <person name="Neave M.J."/>
            <person name="Apprill A."/>
            <person name="Voolstra C.R."/>
        </authorList>
    </citation>
    <scope>NUCLEOTIDE SEQUENCE [LARGE SCALE GENOMIC DNA]</scope>
    <source>
        <strain evidence="1 2">DSM 25634</strain>
    </source>
</reference>
<protein>
    <submittedName>
        <fullName evidence="1">Uncharacterized protein</fullName>
    </submittedName>
</protein>
<keyword evidence="2" id="KW-1185">Reference proteome</keyword>
<dbReference type="AlphaFoldDB" id="A0A081ND74"/>
<accession>A0A081ND74</accession>
<evidence type="ECO:0000313" key="2">
    <source>
        <dbReference type="Proteomes" id="UP000028073"/>
    </source>
</evidence>
<dbReference type="EMBL" id="JOKH01000005">
    <property type="protein sequence ID" value="KEQ16397.1"/>
    <property type="molecule type" value="Genomic_DNA"/>
</dbReference>
<evidence type="ECO:0000313" key="1">
    <source>
        <dbReference type="EMBL" id="KEQ16397.1"/>
    </source>
</evidence>
<comment type="caution">
    <text evidence="1">The sequence shown here is derived from an EMBL/GenBank/DDBJ whole genome shotgun (WGS) entry which is preliminary data.</text>
</comment>
<sequence>MQSTEILEMSQLLVHFVALTLRNGSQNEFTIRTIQAADSRSMIPDTGTAWNELLTRLVITMTWNICI</sequence>
<organism evidence="1 2">
    <name type="scientific">Endozoicomonas numazuensis</name>
    <dbReference type="NCBI Taxonomy" id="1137799"/>
    <lineage>
        <taxon>Bacteria</taxon>
        <taxon>Pseudomonadati</taxon>
        <taxon>Pseudomonadota</taxon>
        <taxon>Gammaproteobacteria</taxon>
        <taxon>Oceanospirillales</taxon>
        <taxon>Endozoicomonadaceae</taxon>
        <taxon>Endozoicomonas</taxon>
    </lineage>
</organism>
<proteinExistence type="predicted"/>
<dbReference type="Proteomes" id="UP000028073">
    <property type="component" value="Unassembled WGS sequence"/>
</dbReference>
<name>A0A081ND74_9GAMM</name>